<feature type="domain" description="IclR-ED" evidence="6">
    <location>
        <begin position="85"/>
        <end position="270"/>
    </location>
</feature>
<keyword evidence="3" id="KW-0804">Transcription</keyword>
<dbReference type="InterPro" id="IPR005471">
    <property type="entry name" value="Tscrpt_reg_IclR_N"/>
</dbReference>
<protein>
    <submittedName>
        <fullName evidence="7">Transcriptional regulator, IclR family</fullName>
    </submittedName>
</protein>
<dbReference type="Proteomes" id="UP000219482">
    <property type="component" value="Unassembled WGS sequence"/>
</dbReference>
<evidence type="ECO:0000259" key="5">
    <source>
        <dbReference type="PROSITE" id="PS51077"/>
    </source>
</evidence>
<keyword evidence="2" id="KW-0238">DNA-binding</keyword>
<dbReference type="RefSeq" id="WP_097182182.1">
    <property type="nucleotide sequence ID" value="NZ_OCNK01000001.1"/>
</dbReference>
<dbReference type="AlphaFoldDB" id="A0A286GE12"/>
<dbReference type="InterPro" id="IPR036390">
    <property type="entry name" value="WH_DNA-bd_sf"/>
</dbReference>
<dbReference type="EMBL" id="OCNK01000001">
    <property type="protein sequence ID" value="SOD93476.1"/>
    <property type="molecule type" value="Genomic_DNA"/>
</dbReference>
<dbReference type="SMART" id="SM00346">
    <property type="entry name" value="HTH_ICLR"/>
    <property type="match status" value="1"/>
</dbReference>
<dbReference type="Pfam" id="PF09339">
    <property type="entry name" value="HTH_IclR"/>
    <property type="match status" value="1"/>
</dbReference>
<evidence type="ECO:0000256" key="4">
    <source>
        <dbReference type="SAM" id="MobiDB-lite"/>
    </source>
</evidence>
<dbReference type="SUPFAM" id="SSF55781">
    <property type="entry name" value="GAF domain-like"/>
    <property type="match status" value="1"/>
</dbReference>
<feature type="region of interest" description="Disordered" evidence="4">
    <location>
        <begin position="1"/>
        <end position="22"/>
    </location>
</feature>
<dbReference type="InterPro" id="IPR050707">
    <property type="entry name" value="HTH_MetabolicPath_Reg"/>
</dbReference>
<evidence type="ECO:0000256" key="1">
    <source>
        <dbReference type="ARBA" id="ARBA00023015"/>
    </source>
</evidence>
<feature type="domain" description="HTH iclR-type" evidence="5">
    <location>
        <begin position="23"/>
        <end position="84"/>
    </location>
</feature>
<dbReference type="InterPro" id="IPR036388">
    <property type="entry name" value="WH-like_DNA-bd_sf"/>
</dbReference>
<evidence type="ECO:0000313" key="8">
    <source>
        <dbReference type="Proteomes" id="UP000219482"/>
    </source>
</evidence>
<dbReference type="PANTHER" id="PTHR30136:SF24">
    <property type="entry name" value="HTH-TYPE TRANSCRIPTIONAL REPRESSOR ALLR"/>
    <property type="match status" value="1"/>
</dbReference>
<feature type="compositionally biased region" description="Basic and acidic residues" evidence="4">
    <location>
        <begin position="1"/>
        <end position="11"/>
    </location>
</feature>
<sequence>MSNDPRGRPAADEVPAEASPASATSVDNALRLLRLVGERPALRVAEAADVLGVARSTAHRLLAALRRRGFVIQDRPNGAYRPGPALQEIGLAAVNRIDIRRVARPVLEQLREETQETVSLALLEGTNIRFVDGVESPRSVRVGNRTGVVRPAHAAAVGKAILAGLPDRELTRLYPDDRLPGSATGAAPTDLATLRAELDEVRAQGYAVNWEETTEGVCAVAAALRDTVGQPLAGLGIAAPISRMKDVAAIRALAPAVLRGAESVLERLPRPQ</sequence>
<gene>
    <name evidence="7" type="ORF">SAMN06272739_0312</name>
</gene>
<dbReference type="OrthoDB" id="7274111at2"/>
<dbReference type="Pfam" id="PF01614">
    <property type="entry name" value="IclR_C"/>
    <property type="match status" value="1"/>
</dbReference>
<dbReference type="PANTHER" id="PTHR30136">
    <property type="entry name" value="HELIX-TURN-HELIX TRANSCRIPTIONAL REGULATOR, ICLR FAMILY"/>
    <property type="match status" value="1"/>
</dbReference>
<organism evidence="7 8">
    <name type="scientific">Blastococcus haudaquaticus</name>
    <dbReference type="NCBI Taxonomy" id="1938745"/>
    <lineage>
        <taxon>Bacteria</taxon>
        <taxon>Bacillati</taxon>
        <taxon>Actinomycetota</taxon>
        <taxon>Actinomycetes</taxon>
        <taxon>Geodermatophilales</taxon>
        <taxon>Geodermatophilaceae</taxon>
        <taxon>Blastococcus</taxon>
    </lineage>
</organism>
<dbReference type="InterPro" id="IPR014757">
    <property type="entry name" value="Tscrpt_reg_IclR_C"/>
</dbReference>
<keyword evidence="8" id="KW-1185">Reference proteome</keyword>
<evidence type="ECO:0000256" key="3">
    <source>
        <dbReference type="ARBA" id="ARBA00023163"/>
    </source>
</evidence>
<dbReference type="InterPro" id="IPR029016">
    <property type="entry name" value="GAF-like_dom_sf"/>
</dbReference>
<proteinExistence type="predicted"/>
<keyword evidence="1" id="KW-0805">Transcription regulation</keyword>
<dbReference type="Gene3D" id="3.30.450.40">
    <property type="match status" value="1"/>
</dbReference>
<name>A0A286GE12_9ACTN</name>
<dbReference type="GO" id="GO:0003677">
    <property type="term" value="F:DNA binding"/>
    <property type="evidence" value="ECO:0007669"/>
    <property type="project" value="UniProtKB-KW"/>
</dbReference>
<dbReference type="Gene3D" id="1.10.10.10">
    <property type="entry name" value="Winged helix-like DNA-binding domain superfamily/Winged helix DNA-binding domain"/>
    <property type="match status" value="1"/>
</dbReference>
<dbReference type="PROSITE" id="PS51078">
    <property type="entry name" value="ICLR_ED"/>
    <property type="match status" value="1"/>
</dbReference>
<dbReference type="SUPFAM" id="SSF46785">
    <property type="entry name" value="Winged helix' DNA-binding domain"/>
    <property type="match status" value="1"/>
</dbReference>
<reference evidence="8" key="1">
    <citation type="submission" date="2017-09" db="EMBL/GenBank/DDBJ databases">
        <authorList>
            <person name="Varghese N."/>
            <person name="Submissions S."/>
        </authorList>
    </citation>
    <scope>NUCLEOTIDE SEQUENCE [LARGE SCALE GENOMIC DNA]</scope>
    <source>
        <strain evidence="8">DSM 44270</strain>
    </source>
</reference>
<dbReference type="PROSITE" id="PS51077">
    <property type="entry name" value="HTH_ICLR"/>
    <property type="match status" value="1"/>
</dbReference>
<evidence type="ECO:0000313" key="7">
    <source>
        <dbReference type="EMBL" id="SOD93476.1"/>
    </source>
</evidence>
<dbReference type="GO" id="GO:0003700">
    <property type="term" value="F:DNA-binding transcription factor activity"/>
    <property type="evidence" value="ECO:0007669"/>
    <property type="project" value="TreeGrafter"/>
</dbReference>
<evidence type="ECO:0000259" key="6">
    <source>
        <dbReference type="PROSITE" id="PS51078"/>
    </source>
</evidence>
<evidence type="ECO:0000256" key="2">
    <source>
        <dbReference type="ARBA" id="ARBA00023125"/>
    </source>
</evidence>
<accession>A0A286GE12</accession>
<dbReference type="GO" id="GO:0045892">
    <property type="term" value="P:negative regulation of DNA-templated transcription"/>
    <property type="evidence" value="ECO:0007669"/>
    <property type="project" value="TreeGrafter"/>
</dbReference>